<dbReference type="EMBL" id="JTCM02000007">
    <property type="protein sequence ID" value="NEU72081.1"/>
    <property type="molecule type" value="Genomic_DNA"/>
</dbReference>
<evidence type="ECO:0000256" key="1">
    <source>
        <dbReference type="SAM" id="MobiDB-lite"/>
    </source>
</evidence>
<feature type="region of interest" description="Disordered" evidence="1">
    <location>
        <begin position="68"/>
        <end position="87"/>
    </location>
</feature>
<proteinExistence type="predicted"/>
<reference evidence="3 4" key="1">
    <citation type="journal article" date="2015" name="Genome Announc.">
        <title>Draft Genome Sequence of Cyanobacterium Hassallia byssoidea Strain VB512170, Isolated from Monuments in India.</title>
        <authorList>
            <person name="Singh D."/>
            <person name="Chandrababunaidu M.M."/>
            <person name="Panda A."/>
            <person name="Sen D."/>
            <person name="Bhattacharyya S."/>
            <person name="Adhikary S.P."/>
            <person name="Tripathy S."/>
        </authorList>
    </citation>
    <scope>NUCLEOTIDE SEQUENCE [LARGE SCALE GENOMIC DNA]</scope>
    <source>
        <strain evidence="3 4">VB512170</strain>
    </source>
</reference>
<dbReference type="Proteomes" id="UP000031549">
    <property type="component" value="Unassembled WGS sequence"/>
</dbReference>
<comment type="caution">
    <text evidence="3">The sequence shown here is derived from an EMBL/GenBank/DDBJ whole genome shotgun (WGS) entry which is preliminary data.</text>
</comment>
<dbReference type="AlphaFoldDB" id="A0A846H685"/>
<keyword evidence="2" id="KW-0472">Membrane</keyword>
<accession>A0A846H685</accession>
<feature type="transmembrane region" description="Helical" evidence="2">
    <location>
        <begin position="43"/>
        <end position="63"/>
    </location>
</feature>
<dbReference type="RefSeq" id="WP_039753664.1">
    <property type="nucleotide sequence ID" value="NZ_JTCM02000007.1"/>
</dbReference>
<gene>
    <name evidence="3" type="ORF">PI95_005710</name>
</gene>
<sequence length="87" mass="10034">MFQKDCPHDCESNHCPFAQDTHNPNRYVCLKCGFDREIDRNRFSFGSFLLLIFTMLVIVSLLANDGKQNKKSVPEKPKQPFLSSIIL</sequence>
<evidence type="ECO:0000313" key="4">
    <source>
        <dbReference type="Proteomes" id="UP000031549"/>
    </source>
</evidence>
<keyword evidence="4" id="KW-1185">Reference proteome</keyword>
<evidence type="ECO:0000256" key="2">
    <source>
        <dbReference type="SAM" id="Phobius"/>
    </source>
</evidence>
<name>A0A846H685_9CYAN</name>
<keyword evidence="2" id="KW-0812">Transmembrane</keyword>
<keyword evidence="2" id="KW-1133">Transmembrane helix</keyword>
<organism evidence="3 4">
    <name type="scientific">Hassallia byssoidea VB512170</name>
    <dbReference type="NCBI Taxonomy" id="1304833"/>
    <lineage>
        <taxon>Bacteria</taxon>
        <taxon>Bacillati</taxon>
        <taxon>Cyanobacteriota</taxon>
        <taxon>Cyanophyceae</taxon>
        <taxon>Nostocales</taxon>
        <taxon>Tolypothrichaceae</taxon>
        <taxon>Hassallia</taxon>
    </lineage>
</organism>
<protein>
    <submittedName>
        <fullName evidence="3">Uncharacterized protein</fullName>
    </submittedName>
</protein>
<evidence type="ECO:0000313" key="3">
    <source>
        <dbReference type="EMBL" id="NEU72081.1"/>
    </source>
</evidence>